<name>A0AAD7GU40_MYCRO</name>
<sequence>MRSFKTLIVLEVNLYMETAGTRADVMAWTGDSCNGAEGGDVLCDRTCFDFTIRHSLETVAGGGHCRRVSEDTSCTEEVATFRNQGGGESGGLPSSGGEWAAI</sequence>
<evidence type="ECO:0000313" key="2">
    <source>
        <dbReference type="EMBL" id="KAJ7705277.1"/>
    </source>
</evidence>
<protein>
    <submittedName>
        <fullName evidence="2">Uncharacterized protein</fullName>
    </submittedName>
</protein>
<proteinExistence type="predicted"/>
<feature type="compositionally biased region" description="Gly residues" evidence="1">
    <location>
        <begin position="84"/>
        <end position="94"/>
    </location>
</feature>
<reference evidence="2" key="1">
    <citation type="submission" date="2023-03" db="EMBL/GenBank/DDBJ databases">
        <title>Massive genome expansion in bonnet fungi (Mycena s.s.) driven by repeated elements and novel gene families across ecological guilds.</title>
        <authorList>
            <consortium name="Lawrence Berkeley National Laboratory"/>
            <person name="Harder C.B."/>
            <person name="Miyauchi S."/>
            <person name="Viragh M."/>
            <person name="Kuo A."/>
            <person name="Thoen E."/>
            <person name="Andreopoulos B."/>
            <person name="Lu D."/>
            <person name="Skrede I."/>
            <person name="Drula E."/>
            <person name="Henrissat B."/>
            <person name="Morin E."/>
            <person name="Kohler A."/>
            <person name="Barry K."/>
            <person name="LaButti K."/>
            <person name="Morin E."/>
            <person name="Salamov A."/>
            <person name="Lipzen A."/>
            <person name="Mereny Z."/>
            <person name="Hegedus B."/>
            <person name="Baldrian P."/>
            <person name="Stursova M."/>
            <person name="Weitz H."/>
            <person name="Taylor A."/>
            <person name="Grigoriev I.V."/>
            <person name="Nagy L.G."/>
            <person name="Martin F."/>
            <person name="Kauserud H."/>
        </authorList>
    </citation>
    <scope>NUCLEOTIDE SEQUENCE</scope>
    <source>
        <strain evidence="2">CBHHK067</strain>
    </source>
</reference>
<feature type="region of interest" description="Disordered" evidence="1">
    <location>
        <begin position="82"/>
        <end position="102"/>
    </location>
</feature>
<evidence type="ECO:0000313" key="3">
    <source>
        <dbReference type="Proteomes" id="UP001221757"/>
    </source>
</evidence>
<dbReference type="EMBL" id="JARKIE010000008">
    <property type="protein sequence ID" value="KAJ7705277.1"/>
    <property type="molecule type" value="Genomic_DNA"/>
</dbReference>
<keyword evidence="3" id="KW-1185">Reference proteome</keyword>
<evidence type="ECO:0000256" key="1">
    <source>
        <dbReference type="SAM" id="MobiDB-lite"/>
    </source>
</evidence>
<dbReference type="AlphaFoldDB" id="A0AAD7GU40"/>
<accession>A0AAD7GU40</accession>
<comment type="caution">
    <text evidence="2">The sequence shown here is derived from an EMBL/GenBank/DDBJ whole genome shotgun (WGS) entry which is preliminary data.</text>
</comment>
<dbReference type="Proteomes" id="UP001221757">
    <property type="component" value="Unassembled WGS sequence"/>
</dbReference>
<organism evidence="2 3">
    <name type="scientific">Mycena rosella</name>
    <name type="common">Pink bonnet</name>
    <name type="synonym">Agaricus rosellus</name>
    <dbReference type="NCBI Taxonomy" id="1033263"/>
    <lineage>
        <taxon>Eukaryota</taxon>
        <taxon>Fungi</taxon>
        <taxon>Dikarya</taxon>
        <taxon>Basidiomycota</taxon>
        <taxon>Agaricomycotina</taxon>
        <taxon>Agaricomycetes</taxon>
        <taxon>Agaricomycetidae</taxon>
        <taxon>Agaricales</taxon>
        <taxon>Marasmiineae</taxon>
        <taxon>Mycenaceae</taxon>
        <taxon>Mycena</taxon>
    </lineage>
</organism>
<gene>
    <name evidence="2" type="ORF">B0H17DRAFT_1126138</name>
</gene>